<sequence>MNNCLMDFLKMRKLKTKNHCIQLRQKWFLQIEKSRRDLLLQLLVVTNRLFRHRTYAFDGEHNHALVENIGMIASRYRKLDPDDIKLLATCGVRAGAIIEVLQKKHPDKYVHARIVYNVDQVIQHKNSGTGDAGSMYFELTKQQQEDSTFYVDAYFEGKDNHLARLS</sequence>
<evidence type="ECO:0000313" key="1">
    <source>
        <dbReference type="EMBL" id="ESA07992.1"/>
    </source>
</evidence>
<dbReference type="EMBL" id="KI289694">
    <property type="protein sequence ID" value="ESA07992.1"/>
    <property type="molecule type" value="Genomic_DNA"/>
</dbReference>
<protein>
    <submittedName>
        <fullName evidence="1">Uncharacterized protein</fullName>
    </submittedName>
</protein>
<dbReference type="VEuPathDB" id="FungiDB:RhiirFUN_026507"/>
<dbReference type="AlphaFoldDB" id="U9TKR5"/>
<gene>
    <name evidence="1" type="ORF">GLOINDRAFT_98510</name>
</gene>
<dbReference type="HOGENOM" id="CLU_1603613_0_0_1"/>
<name>U9TKR5_RHIID</name>
<organism evidence="1">
    <name type="scientific">Rhizophagus irregularis (strain DAOM 181602 / DAOM 197198 / MUCL 43194)</name>
    <name type="common">Arbuscular mycorrhizal fungus</name>
    <name type="synonym">Glomus intraradices</name>
    <dbReference type="NCBI Taxonomy" id="747089"/>
    <lineage>
        <taxon>Eukaryota</taxon>
        <taxon>Fungi</taxon>
        <taxon>Fungi incertae sedis</taxon>
        <taxon>Mucoromycota</taxon>
        <taxon>Glomeromycotina</taxon>
        <taxon>Glomeromycetes</taxon>
        <taxon>Glomerales</taxon>
        <taxon>Glomeraceae</taxon>
        <taxon>Rhizophagus</taxon>
    </lineage>
</organism>
<reference evidence="1" key="1">
    <citation type="submission" date="2013-07" db="EMBL/GenBank/DDBJ databases">
        <title>The genome of an arbuscular mycorrhizal fungus provides insights into the evolution of the oldest plant symbiosis.</title>
        <authorList>
            <consortium name="DOE Joint Genome Institute"/>
            <person name="Tisserant E."/>
            <person name="Malbreil M."/>
            <person name="Kuo A."/>
            <person name="Kohler A."/>
            <person name="Symeonidi A."/>
            <person name="Balestrini R."/>
            <person name="Charron P."/>
            <person name="Duensing N."/>
            <person name="Frei-dit-Frey N."/>
            <person name="Gianinazzi-Pearson V."/>
            <person name="Gilbert B."/>
            <person name="Handa Y."/>
            <person name="Hijri M."/>
            <person name="Kaul R."/>
            <person name="Kawaguchi M."/>
            <person name="Krajinski F."/>
            <person name="Lammers P."/>
            <person name="Lapierre D."/>
            <person name="Masclaux F.G."/>
            <person name="Murat C."/>
            <person name="Morin E."/>
            <person name="Ndikumana S."/>
            <person name="Pagni M."/>
            <person name="Petitpierre D."/>
            <person name="Requena N."/>
            <person name="Rosikiewicz P."/>
            <person name="Riley R."/>
            <person name="Saito K."/>
            <person name="San Clemente H."/>
            <person name="Shapiro H."/>
            <person name="van Tuinen D."/>
            <person name="Becard G."/>
            <person name="Bonfante P."/>
            <person name="Paszkowski U."/>
            <person name="Shachar-Hill Y."/>
            <person name="Young J.P."/>
            <person name="Sanders I.R."/>
            <person name="Henrissat B."/>
            <person name="Rensing S.A."/>
            <person name="Grigoriev I.V."/>
            <person name="Corradi N."/>
            <person name="Roux C."/>
            <person name="Martin F."/>
        </authorList>
    </citation>
    <scope>NUCLEOTIDE SEQUENCE</scope>
    <source>
        <strain evidence="1">DAOM 197198</strain>
    </source>
</reference>
<proteinExistence type="predicted"/>
<accession>U9TKR5</accession>